<dbReference type="GO" id="GO:0030166">
    <property type="term" value="P:proteoglycan biosynthetic process"/>
    <property type="evidence" value="ECO:0007669"/>
    <property type="project" value="TreeGrafter"/>
</dbReference>
<dbReference type="Pfam" id="PF13733">
    <property type="entry name" value="Glyco_transf_7N"/>
    <property type="match status" value="1"/>
</dbReference>
<dbReference type="Gene3D" id="3.90.550.10">
    <property type="entry name" value="Spore Coat Polysaccharide Biosynthesis Protein SpsA, Chain A"/>
    <property type="match status" value="1"/>
</dbReference>
<dbReference type="UniPathway" id="UPA00378"/>
<sequence length="521" mass="60032">MMFKAKILLIGIILTLVITLLLSLLYVRELENGGNLRLKEQASSVFKGNKLGIIIPFKERFDELLEFVPHINSFLKNQDVLHEIFVINQVDQYRFNRGSLINAGFKEIMSSNSMVDYIAMHDVDLLPLNPALDYHYPPTGHVNHIAAPHLHPRYHYASFVGGILLITKEDFIQIDGLSNNYWGWGLEDDEFYLRLKEAKIGIHRPGNLTTGISNTFRHNHDRTVRKRDMTKCYNQREVTRKRDRHTGLHNINYFVKKKHELLIDGVPTLVLDIELKCNKTLTPWCLCSEYSVKNTKNLKKGKPNFSDYNLERVSGNNRNHFNATRKPKPSKSRNPKVDNRSPSCNEQISEFSPLQWNQSNQRLYPTMSDSAVCGYPVPVNIPVDPRFHTLYPIYQPYMSVGIGREYLEPSQHMPSRDQFTSLPPINIADNESEIKRTHSDPGLNNQDDKFELLSSDSDQESYDTYYANEVAELKKDNQRLANELELVKIELRNLKLDISSKNNDKCGCADPGSITSNFQKY</sequence>
<evidence type="ECO:0000256" key="8">
    <source>
        <dbReference type="ARBA" id="ARBA00022989"/>
    </source>
</evidence>
<keyword evidence="9" id="KW-0472">Membrane</keyword>
<evidence type="ECO:0000256" key="4">
    <source>
        <dbReference type="ARBA" id="ARBA00022676"/>
    </source>
</evidence>
<evidence type="ECO:0000256" key="5">
    <source>
        <dbReference type="ARBA" id="ARBA00022679"/>
    </source>
</evidence>
<evidence type="ECO:0000256" key="1">
    <source>
        <dbReference type="ARBA" id="ARBA00004606"/>
    </source>
</evidence>
<proteinExistence type="inferred from homology"/>
<dbReference type="InterPro" id="IPR003859">
    <property type="entry name" value="Galactosyl_T"/>
</dbReference>
<keyword evidence="4" id="KW-0328">Glycosyltransferase</keyword>
<evidence type="ECO:0000259" key="13">
    <source>
        <dbReference type="Pfam" id="PF02709"/>
    </source>
</evidence>
<dbReference type="Proteomes" id="UP000475862">
    <property type="component" value="Unassembled WGS sequence"/>
</dbReference>
<evidence type="ECO:0000256" key="10">
    <source>
        <dbReference type="ARBA" id="ARBA00023180"/>
    </source>
</evidence>
<feature type="region of interest" description="Disordered" evidence="12">
    <location>
        <begin position="301"/>
        <end position="348"/>
    </location>
</feature>
<dbReference type="PRINTS" id="PR02050">
    <property type="entry name" value="B14GALTRFASE"/>
</dbReference>
<evidence type="ECO:0000256" key="3">
    <source>
        <dbReference type="ARBA" id="ARBA00005735"/>
    </source>
</evidence>
<keyword evidence="7" id="KW-0735">Signal-anchor</keyword>
<keyword evidence="16" id="KW-1185">Reference proteome</keyword>
<comment type="caution">
    <text evidence="15">The sequence shown here is derived from an EMBL/GenBank/DDBJ whole genome shotgun (WGS) entry which is preliminary data.</text>
</comment>
<dbReference type="OrthoDB" id="6020664at2759"/>
<organism evidence="15 16">
    <name type="scientific">Aphis glycines</name>
    <name type="common">Soybean aphid</name>
    <dbReference type="NCBI Taxonomy" id="307491"/>
    <lineage>
        <taxon>Eukaryota</taxon>
        <taxon>Metazoa</taxon>
        <taxon>Ecdysozoa</taxon>
        <taxon>Arthropoda</taxon>
        <taxon>Hexapoda</taxon>
        <taxon>Insecta</taxon>
        <taxon>Pterygota</taxon>
        <taxon>Neoptera</taxon>
        <taxon>Paraneoptera</taxon>
        <taxon>Hemiptera</taxon>
        <taxon>Sternorrhyncha</taxon>
        <taxon>Aphidomorpha</taxon>
        <taxon>Aphidoidea</taxon>
        <taxon>Aphididae</taxon>
        <taxon>Aphidini</taxon>
        <taxon>Aphis</taxon>
        <taxon>Aphis</taxon>
    </lineage>
</organism>
<gene>
    <name evidence="15" type="ORF">AGLY_003667</name>
</gene>
<evidence type="ECO:0000256" key="12">
    <source>
        <dbReference type="SAM" id="MobiDB-lite"/>
    </source>
</evidence>
<feature type="domain" description="Galactosyltransferase N-terminal" evidence="14">
    <location>
        <begin position="49"/>
        <end position="131"/>
    </location>
</feature>
<dbReference type="GO" id="GO:0016020">
    <property type="term" value="C:membrane"/>
    <property type="evidence" value="ECO:0007669"/>
    <property type="project" value="UniProtKB-SubCell"/>
</dbReference>
<evidence type="ECO:0000313" key="15">
    <source>
        <dbReference type="EMBL" id="KAE9541676.1"/>
    </source>
</evidence>
<dbReference type="GO" id="GO:0005975">
    <property type="term" value="P:carbohydrate metabolic process"/>
    <property type="evidence" value="ECO:0007669"/>
    <property type="project" value="InterPro"/>
</dbReference>
<dbReference type="PANTHER" id="PTHR19300">
    <property type="entry name" value="BETA-1,4-GALACTOSYLTRANSFERASE"/>
    <property type="match status" value="1"/>
</dbReference>
<keyword evidence="8" id="KW-1133">Transmembrane helix</keyword>
<accession>A0A6G0TYV0</accession>
<evidence type="ECO:0000256" key="6">
    <source>
        <dbReference type="ARBA" id="ARBA00022692"/>
    </source>
</evidence>
<dbReference type="SUPFAM" id="SSF53448">
    <property type="entry name" value="Nucleotide-diphospho-sugar transferases"/>
    <property type="match status" value="1"/>
</dbReference>
<dbReference type="Pfam" id="PF02709">
    <property type="entry name" value="Glyco_transf_7C"/>
    <property type="match status" value="1"/>
</dbReference>
<evidence type="ECO:0000256" key="7">
    <source>
        <dbReference type="ARBA" id="ARBA00022968"/>
    </source>
</evidence>
<dbReference type="InterPro" id="IPR029044">
    <property type="entry name" value="Nucleotide-diphossugar_trans"/>
</dbReference>
<keyword evidence="6" id="KW-0812">Transmembrane</keyword>
<dbReference type="AlphaFoldDB" id="A0A6G0TYV0"/>
<dbReference type="PANTHER" id="PTHR19300:SF30">
    <property type="entry name" value="BETA-1,4-GALACTOSYLTRANSFERASE 7"/>
    <property type="match status" value="1"/>
</dbReference>
<evidence type="ECO:0000256" key="9">
    <source>
        <dbReference type="ARBA" id="ARBA00023136"/>
    </source>
</evidence>
<comment type="pathway">
    <text evidence="2">Protein modification; protein glycosylation.</text>
</comment>
<evidence type="ECO:0000256" key="2">
    <source>
        <dbReference type="ARBA" id="ARBA00004922"/>
    </source>
</evidence>
<evidence type="ECO:0000259" key="14">
    <source>
        <dbReference type="Pfam" id="PF13733"/>
    </source>
</evidence>
<evidence type="ECO:0008006" key="17">
    <source>
        <dbReference type="Google" id="ProtNLM"/>
    </source>
</evidence>
<comment type="subcellular location">
    <subcellularLocation>
        <location evidence="1">Membrane</location>
        <topology evidence="1">Single-pass type II membrane protein</topology>
    </subcellularLocation>
</comment>
<keyword evidence="10" id="KW-0325">Glycoprotein</keyword>
<keyword evidence="5" id="KW-0808">Transferase</keyword>
<keyword evidence="11" id="KW-0175">Coiled coil</keyword>
<dbReference type="EMBL" id="VYZN01000012">
    <property type="protein sequence ID" value="KAE9541676.1"/>
    <property type="molecule type" value="Genomic_DNA"/>
</dbReference>
<protein>
    <recommendedName>
        <fullName evidence="17">Galactosyltransferase C-terminal domain-containing protein</fullName>
    </recommendedName>
</protein>
<feature type="domain" description="Galactosyltransferase C-terminal" evidence="13">
    <location>
        <begin position="144"/>
        <end position="218"/>
    </location>
</feature>
<evidence type="ECO:0000256" key="11">
    <source>
        <dbReference type="SAM" id="Coils"/>
    </source>
</evidence>
<evidence type="ECO:0000313" key="16">
    <source>
        <dbReference type="Proteomes" id="UP000475862"/>
    </source>
</evidence>
<dbReference type="GO" id="GO:0005794">
    <property type="term" value="C:Golgi apparatus"/>
    <property type="evidence" value="ECO:0007669"/>
    <property type="project" value="TreeGrafter"/>
</dbReference>
<feature type="coiled-coil region" evidence="11">
    <location>
        <begin position="470"/>
        <end position="504"/>
    </location>
</feature>
<feature type="compositionally biased region" description="Basic residues" evidence="12">
    <location>
        <begin position="323"/>
        <end position="334"/>
    </location>
</feature>
<dbReference type="InterPro" id="IPR027995">
    <property type="entry name" value="Galactosyl_T_N"/>
</dbReference>
<reference evidence="15 16" key="1">
    <citation type="submission" date="2019-08" db="EMBL/GenBank/DDBJ databases">
        <title>The genome of the soybean aphid Biotype 1, its phylome, world population structure and adaptation to the North American continent.</title>
        <authorList>
            <person name="Giordano R."/>
            <person name="Donthu R.K."/>
            <person name="Hernandez A.G."/>
            <person name="Wright C.L."/>
            <person name="Zimin A.V."/>
        </authorList>
    </citation>
    <scope>NUCLEOTIDE SEQUENCE [LARGE SCALE GENOMIC DNA]</scope>
    <source>
        <tissue evidence="15">Whole aphids</tissue>
    </source>
</reference>
<name>A0A6G0TYV0_APHGL</name>
<dbReference type="InterPro" id="IPR027791">
    <property type="entry name" value="Galactosyl_T_C"/>
</dbReference>
<comment type="similarity">
    <text evidence="3">Belongs to the glycosyltransferase 7 family.</text>
</comment>
<dbReference type="GO" id="GO:0046525">
    <property type="term" value="F:xylosylprotein 4-beta-galactosyltransferase activity"/>
    <property type="evidence" value="ECO:0007669"/>
    <property type="project" value="TreeGrafter"/>
</dbReference>